<dbReference type="InterPro" id="IPR016171">
    <property type="entry name" value="Vanillyl_alc_oxidase_C-sub2"/>
</dbReference>
<reference evidence="7 8" key="1">
    <citation type="submission" date="2019-03" db="EMBL/GenBank/DDBJ databases">
        <title>Genomic Encyclopedia of Type Strains, Phase III (KMG-III): the genomes of soil and plant-associated and newly described type strains.</title>
        <authorList>
            <person name="Whitman W."/>
        </authorList>
    </citation>
    <scope>NUCLEOTIDE SEQUENCE [LARGE SCALE GENOMIC DNA]</scope>
    <source>
        <strain evidence="7 8">VKM Ac-2527</strain>
    </source>
</reference>
<comment type="similarity">
    <text evidence="2">Belongs to the FAD-binding oxidoreductase/transferase type 4 family.</text>
</comment>
<evidence type="ECO:0000256" key="4">
    <source>
        <dbReference type="ARBA" id="ARBA00022827"/>
    </source>
</evidence>
<name>A0A4R6KQJ4_9ACTN</name>
<dbReference type="RefSeq" id="WP_238165266.1">
    <property type="nucleotide sequence ID" value="NZ_SNWQ01000001.1"/>
</dbReference>
<dbReference type="InterPro" id="IPR051914">
    <property type="entry name" value="FAD-linked_OxidoTrans_Type4"/>
</dbReference>
<keyword evidence="8" id="KW-1185">Reference proteome</keyword>
<dbReference type="SUPFAM" id="SSF55103">
    <property type="entry name" value="FAD-linked oxidases, C-terminal domain"/>
    <property type="match status" value="1"/>
</dbReference>
<protein>
    <submittedName>
        <fullName evidence="7">Glycolate oxidase</fullName>
    </submittedName>
</protein>
<evidence type="ECO:0000256" key="2">
    <source>
        <dbReference type="ARBA" id="ARBA00008000"/>
    </source>
</evidence>
<dbReference type="PANTHER" id="PTHR42934:SF2">
    <property type="entry name" value="GLYCOLATE OXIDASE SUBUNIT GLCD"/>
    <property type="match status" value="1"/>
</dbReference>
<dbReference type="InterPro" id="IPR016164">
    <property type="entry name" value="FAD-linked_Oxase-like_C"/>
</dbReference>
<dbReference type="SUPFAM" id="SSF56176">
    <property type="entry name" value="FAD-binding/transporter-associated domain-like"/>
    <property type="match status" value="1"/>
</dbReference>
<evidence type="ECO:0000256" key="1">
    <source>
        <dbReference type="ARBA" id="ARBA00001974"/>
    </source>
</evidence>
<evidence type="ECO:0000313" key="7">
    <source>
        <dbReference type="EMBL" id="TDO54384.1"/>
    </source>
</evidence>
<dbReference type="InterPro" id="IPR016169">
    <property type="entry name" value="FAD-bd_PCMH_sub2"/>
</dbReference>
<dbReference type="Gene3D" id="3.30.70.2740">
    <property type="match status" value="1"/>
</dbReference>
<dbReference type="InterPro" id="IPR036318">
    <property type="entry name" value="FAD-bd_PCMH-like_sf"/>
</dbReference>
<sequence>MISSDSPTGPEQRIGSERLIARLRSALGEKAVVTDPDVLDSHRNDEATFCAAGVPAVLVRPGSTAEVAEVLRAAGEYGVPVVTQGARTGLSGAANAIDGCILLSTARMNKVLEISAEDQVAVVQPGVVNADLSHAVGEAGLFYPPDPSSWEMSTVGGNIATNAGGLCCVKYGVTGDFVRGLEVVLASGEVVRTGRRTVKGVAGYDLTRLIVGSEGTLGVVTEATLALLPAPEAALTAAATFLSIEDGIAAAAAVMASGLRPSLLEFLDGPTARAIQNYRDMGLPADVGSLLLAQSDRGPRAAEDVAAIAAICTAHGAVEVAEASDAEESAMLLEARRLVHAALEPLGTTLIDDVAVPRSRLVALLHGIAEIGAKYDVLICCPGHVGDGNMHPTVVFDRDDPAAEARALEAFGAVMNLGLALGGTITGEHGIGKLKRQWLEAELGPVGLRLQREIKSVFDPAGLLNPDKVFL</sequence>
<organism evidence="7 8">
    <name type="scientific">Kribbella caucasensis</name>
    <dbReference type="NCBI Taxonomy" id="2512215"/>
    <lineage>
        <taxon>Bacteria</taxon>
        <taxon>Bacillati</taxon>
        <taxon>Actinomycetota</taxon>
        <taxon>Actinomycetes</taxon>
        <taxon>Propionibacteriales</taxon>
        <taxon>Kribbellaceae</taxon>
        <taxon>Kribbella</taxon>
    </lineage>
</organism>
<comment type="cofactor">
    <cofactor evidence="1">
        <name>FAD</name>
        <dbReference type="ChEBI" id="CHEBI:57692"/>
    </cofactor>
</comment>
<evidence type="ECO:0000259" key="6">
    <source>
        <dbReference type="PROSITE" id="PS51387"/>
    </source>
</evidence>
<feature type="domain" description="FAD-binding PCMH-type" evidence="6">
    <location>
        <begin position="51"/>
        <end position="230"/>
    </location>
</feature>
<evidence type="ECO:0000256" key="5">
    <source>
        <dbReference type="ARBA" id="ARBA00023002"/>
    </source>
</evidence>
<dbReference type="Pfam" id="PF02913">
    <property type="entry name" value="FAD-oxidase_C"/>
    <property type="match status" value="1"/>
</dbReference>
<evidence type="ECO:0000256" key="3">
    <source>
        <dbReference type="ARBA" id="ARBA00022630"/>
    </source>
</evidence>
<dbReference type="FunFam" id="3.30.70.2740:FF:000001">
    <property type="entry name" value="D-lactate dehydrogenase mitochondrial"/>
    <property type="match status" value="1"/>
</dbReference>
<dbReference type="GO" id="GO:0016491">
    <property type="term" value="F:oxidoreductase activity"/>
    <property type="evidence" value="ECO:0007669"/>
    <property type="project" value="UniProtKB-KW"/>
</dbReference>
<dbReference type="FunFam" id="1.10.45.10:FF:000001">
    <property type="entry name" value="D-lactate dehydrogenase mitochondrial"/>
    <property type="match status" value="1"/>
</dbReference>
<accession>A0A4R6KQJ4</accession>
<dbReference type="AlphaFoldDB" id="A0A4R6KQJ4"/>
<evidence type="ECO:0000313" key="8">
    <source>
        <dbReference type="Proteomes" id="UP000295388"/>
    </source>
</evidence>
<dbReference type="Gene3D" id="1.10.45.10">
    <property type="entry name" value="Vanillyl-alcohol Oxidase, Chain A, domain 4"/>
    <property type="match status" value="1"/>
</dbReference>
<gene>
    <name evidence="7" type="ORF">EV643_101173</name>
</gene>
<dbReference type="Gene3D" id="3.30.465.10">
    <property type="match status" value="1"/>
</dbReference>
<dbReference type="EMBL" id="SNWQ01000001">
    <property type="protein sequence ID" value="TDO54384.1"/>
    <property type="molecule type" value="Genomic_DNA"/>
</dbReference>
<proteinExistence type="inferred from homology"/>
<dbReference type="PROSITE" id="PS51387">
    <property type="entry name" value="FAD_PCMH"/>
    <property type="match status" value="1"/>
</dbReference>
<dbReference type="InterPro" id="IPR006094">
    <property type="entry name" value="Oxid_FAD_bind_N"/>
</dbReference>
<dbReference type="PANTHER" id="PTHR42934">
    <property type="entry name" value="GLYCOLATE OXIDASE SUBUNIT GLCD"/>
    <property type="match status" value="1"/>
</dbReference>
<keyword evidence="3" id="KW-0285">Flavoprotein</keyword>
<dbReference type="InterPro" id="IPR016166">
    <property type="entry name" value="FAD-bd_PCMH"/>
</dbReference>
<dbReference type="Pfam" id="PF01565">
    <property type="entry name" value="FAD_binding_4"/>
    <property type="match status" value="1"/>
</dbReference>
<comment type="caution">
    <text evidence="7">The sequence shown here is derived from an EMBL/GenBank/DDBJ whole genome shotgun (WGS) entry which is preliminary data.</text>
</comment>
<keyword evidence="4" id="KW-0274">FAD</keyword>
<dbReference type="GO" id="GO:0071949">
    <property type="term" value="F:FAD binding"/>
    <property type="evidence" value="ECO:0007669"/>
    <property type="project" value="InterPro"/>
</dbReference>
<keyword evidence="5" id="KW-0560">Oxidoreductase</keyword>
<dbReference type="InterPro" id="IPR004113">
    <property type="entry name" value="FAD-bd_oxidored_4_C"/>
</dbReference>
<dbReference type="Proteomes" id="UP000295388">
    <property type="component" value="Unassembled WGS sequence"/>
</dbReference>